<keyword evidence="1 2" id="KW-0853">WD repeat</keyword>
<dbReference type="InterPro" id="IPR011009">
    <property type="entry name" value="Kinase-like_dom_sf"/>
</dbReference>
<organism evidence="5 6">
    <name type="scientific">Dispira parvispora</name>
    <dbReference type="NCBI Taxonomy" id="1520584"/>
    <lineage>
        <taxon>Eukaryota</taxon>
        <taxon>Fungi</taxon>
        <taxon>Fungi incertae sedis</taxon>
        <taxon>Zoopagomycota</taxon>
        <taxon>Kickxellomycotina</taxon>
        <taxon>Dimargaritomycetes</taxon>
        <taxon>Dimargaritales</taxon>
        <taxon>Dimargaritaceae</taxon>
        <taxon>Dispira</taxon>
    </lineage>
</organism>
<dbReference type="SUPFAM" id="SSF56112">
    <property type="entry name" value="Protein kinase-like (PK-like)"/>
    <property type="match status" value="1"/>
</dbReference>
<feature type="domain" description="BEACH" evidence="4">
    <location>
        <begin position="350"/>
        <end position="608"/>
    </location>
</feature>
<evidence type="ECO:0000313" key="6">
    <source>
        <dbReference type="Proteomes" id="UP001150925"/>
    </source>
</evidence>
<dbReference type="OrthoDB" id="26681at2759"/>
<dbReference type="PANTHER" id="PTHR46866">
    <property type="entry name" value="GH12955P"/>
    <property type="match status" value="1"/>
</dbReference>
<dbReference type="InterPro" id="IPR000409">
    <property type="entry name" value="BEACH_dom"/>
</dbReference>
<dbReference type="SMART" id="SM01026">
    <property type="entry name" value="Beach"/>
    <property type="match status" value="1"/>
</dbReference>
<dbReference type="Pfam" id="PF00400">
    <property type="entry name" value="WD40"/>
    <property type="match status" value="1"/>
</dbReference>
<dbReference type="SUPFAM" id="SSF50978">
    <property type="entry name" value="WD40 repeat-like"/>
    <property type="match status" value="1"/>
</dbReference>
<evidence type="ECO:0000256" key="1">
    <source>
        <dbReference type="ARBA" id="ARBA00022574"/>
    </source>
</evidence>
<feature type="compositionally biased region" description="Polar residues" evidence="3">
    <location>
        <begin position="662"/>
        <end position="680"/>
    </location>
</feature>
<evidence type="ECO:0000259" key="4">
    <source>
        <dbReference type="PROSITE" id="PS50197"/>
    </source>
</evidence>
<sequence>MASCDNVLPQDPAHLVTSQLGIDVAYVCQPADPIQRSSTVCVIVEKEWLNALRHRPIPNSDDLPYQTPRGNQVLLRLPQFRWPYATNSHSFSSEKGKMETYGKRPRFQFEALEITVLEKPPKSLPSDLPDTSIKSYSVSNTGWRPKNLKEYLEWVHQNYPSEPSNVVRCPKPHHPVAGISTIWQVLSQFHFGNSTTYYRTMEPPADAEGSEQTGATDKGTISIPELWLQPMDPPIATCSGVTSADEQKACPEMVNFVRPFCIIESPTALFLIHDHCHISLADLLNFSPRFIRSGSRTSFLVYQLTRALDVLHSRGLAHGRLDPANLHLDEHGWLYLATPRGDVTLTPSLSVPRWEPLESNPVTQWIQGRLSNYQYLMTLNHYAGRRMGDPNFYPILPWVTDFSGQRVEDSWRDLTRTKFRINKGDEQLDITFEGPTPHHIPDILSDITYFVYMARRTPVSVLCHFVRSNYEPNEYPRSLHRLYQWTPDECIPEFYTNPMVFRSIHPDMPDMQLPAWAADPEEFVRKHAEALESEQVSRQLHHWIDITFGYKLTGKAAVRAKNVALPLVPGYKEFRKHGVKQIFMEPHPPKLASLFAPFTVPSSPHSTQSDLPISSDSENDEAIDQAVLLTRPVERLSSSCSLGLNEQYFTATPLEESVLGEGNSSNSLGLESVSPDFNTGEQLQETPATALPLYSTTREEHVSAFDSLLAVRELGSSTELTGDNPRTGDGKSRSPSNTRSTESPHPPGSIPKGSIALMQTVAQQSESPVMALDSPTGFATAPSLPGAALNMVTFLDNSEPIRLTADIAPFAFSQSLAHLECVRRFENTYFPEKPLEANQLAFPMPHMAEFHRLGYGNFPKESSNIPSDQVAHAQAQDMLALGRLINTLIPEPGMVQHYRQIQSSDRYRLRGSLFSLFAEDWRDRPNIKEILAELESTLAPLVPGAGFTIPAWLPGVYQFLAEYKQRTAEPLVVSMVMETTRKVLPLIETLDNDGLDLVIPIFTNLLTNPTTRATAVHYLVHVTKWMGHNRCRHTLLKLFLTWFESPTWETIGIMTQPTTAQLLVSSFGLLTFVQQLLPCYLDLFNAHILMQYEEVNQWAMRESVALAAEVPSGQSSDPCLTSSAFVEAALPVSWVDSDGKQTSDDQYEEAEQTGIDPKVNSSQVQQALLHGLVTMGRCLGPILVSKHVTKLFILVLMKTPSAVSVIAAVYRDLDSLFGKFFTVAQLSRLVAPLEGLLNRSKTVTSPAVVLALIVLCQELAYCLPSPMVLEEFNSGLGEALLKVLEFCQTAPHAGLDRWFIARRMVVFLMWLSEGGLDVDDYWEASIEPVVCVYFDLFIAWGSQDTLPEAITSDVVEHLVSDFSRICRVWGYDRIQRSFSQLRTLEQVIQKIHQPHTTLSSLLDAKTRLLTLEIDETLNDAENQSGKGGGEGPMTTLNNLTQLLVHKPLKRSFSLNERLFMSKLGQALPPFGGGSRKPTVSQISTSRHAADSEQGNIAVKPTDETRNEAEVDAGEKDPDQASRLHTPTPLHVTATAHSPQPRLASSSTPLNFSFTTRVGVPSLPQGLFKKPSAPPVIRDDFKNWRRYLMAKSDEVPLHSRFGFHELGLRQYLGHTSKVLCLATNESHRRFLSGSKDRTVKLWSLDAPYESVRDTSSEIAVHQGNVPEEEGGAPLTTFAHAHGVRSVYWVHAQEWVGTNDGMVHLWSPTTGTLLHTYKATTQLVADCVPHDHGRLLYAATPDGDIYRLSVLNQEVVGRWRTNLFGPNVFCRSLTVDPHQPYLYAGFSNGSLLTLDQRMGRHVNCTQVTEAGSDITTVRHTLDRQILVKSHHNRRILLYDTEVNGITRSFSSTLGDIVDAHVLNEELIYLTNQNYVTFQPLYEQLSEGYSTKFSASAVKAPLTQMALCPENEVILLGASNGNIHMYA</sequence>
<dbReference type="InterPro" id="IPR016024">
    <property type="entry name" value="ARM-type_fold"/>
</dbReference>
<dbReference type="InterPro" id="IPR015943">
    <property type="entry name" value="WD40/YVTN_repeat-like_dom_sf"/>
</dbReference>
<reference evidence="5" key="1">
    <citation type="submission" date="2022-07" db="EMBL/GenBank/DDBJ databases">
        <title>Phylogenomic reconstructions and comparative analyses of Kickxellomycotina fungi.</title>
        <authorList>
            <person name="Reynolds N.K."/>
            <person name="Stajich J.E."/>
            <person name="Barry K."/>
            <person name="Grigoriev I.V."/>
            <person name="Crous P."/>
            <person name="Smith M.E."/>
        </authorList>
    </citation>
    <scope>NUCLEOTIDE SEQUENCE</scope>
    <source>
        <strain evidence="5">RSA 1196</strain>
    </source>
</reference>
<dbReference type="Pfam" id="PF02138">
    <property type="entry name" value="Beach"/>
    <property type="match status" value="1"/>
</dbReference>
<feature type="repeat" description="WD" evidence="2">
    <location>
        <begin position="1610"/>
        <end position="1644"/>
    </location>
</feature>
<feature type="compositionally biased region" description="Polar residues" evidence="3">
    <location>
        <begin position="733"/>
        <end position="743"/>
    </location>
</feature>
<dbReference type="Gene3D" id="1.10.1540.10">
    <property type="entry name" value="BEACH domain"/>
    <property type="match status" value="1"/>
</dbReference>
<dbReference type="PROSITE" id="PS50197">
    <property type="entry name" value="BEACH"/>
    <property type="match status" value="1"/>
</dbReference>
<evidence type="ECO:0000313" key="5">
    <source>
        <dbReference type="EMBL" id="KAJ1969399.1"/>
    </source>
</evidence>
<dbReference type="InterPro" id="IPR036322">
    <property type="entry name" value="WD40_repeat_dom_sf"/>
</dbReference>
<dbReference type="EMBL" id="JANBPY010000063">
    <property type="protein sequence ID" value="KAJ1969399.1"/>
    <property type="molecule type" value="Genomic_DNA"/>
</dbReference>
<keyword evidence="6" id="KW-1185">Reference proteome</keyword>
<evidence type="ECO:0000256" key="2">
    <source>
        <dbReference type="PROSITE-ProRule" id="PRU00221"/>
    </source>
</evidence>
<feature type="compositionally biased region" description="Polar residues" evidence="3">
    <location>
        <begin position="1477"/>
        <end position="1486"/>
    </location>
</feature>
<dbReference type="PANTHER" id="PTHR46866:SF1">
    <property type="entry name" value="GH12955P"/>
    <property type="match status" value="1"/>
</dbReference>
<proteinExistence type="predicted"/>
<dbReference type="Gene3D" id="2.130.10.10">
    <property type="entry name" value="YVTN repeat-like/Quinoprotein amine dehydrogenase"/>
    <property type="match status" value="1"/>
</dbReference>
<dbReference type="PROSITE" id="PS50082">
    <property type="entry name" value="WD_REPEATS_2"/>
    <property type="match status" value="1"/>
</dbReference>
<feature type="region of interest" description="Disordered" evidence="3">
    <location>
        <begin position="660"/>
        <end position="680"/>
    </location>
</feature>
<dbReference type="SMART" id="SM00320">
    <property type="entry name" value="WD40"/>
    <property type="match status" value="5"/>
</dbReference>
<dbReference type="SUPFAM" id="SSF81837">
    <property type="entry name" value="BEACH domain"/>
    <property type="match status" value="1"/>
</dbReference>
<dbReference type="InterPro" id="IPR001680">
    <property type="entry name" value="WD40_rpt"/>
</dbReference>
<dbReference type="InterPro" id="IPR036372">
    <property type="entry name" value="BEACH_dom_sf"/>
</dbReference>
<name>A0A9W8E5T8_9FUNG</name>
<feature type="compositionally biased region" description="Basic and acidic residues" evidence="3">
    <location>
        <begin position="1500"/>
        <end position="1521"/>
    </location>
</feature>
<evidence type="ECO:0000256" key="3">
    <source>
        <dbReference type="SAM" id="MobiDB-lite"/>
    </source>
</evidence>
<feature type="region of interest" description="Disordered" evidence="3">
    <location>
        <begin position="1468"/>
        <end position="1525"/>
    </location>
</feature>
<dbReference type="Gene3D" id="1.10.510.10">
    <property type="entry name" value="Transferase(Phosphotransferase) domain 1"/>
    <property type="match status" value="1"/>
</dbReference>
<dbReference type="PROSITE" id="PS50294">
    <property type="entry name" value="WD_REPEATS_REGION"/>
    <property type="match status" value="1"/>
</dbReference>
<dbReference type="SUPFAM" id="SSF48371">
    <property type="entry name" value="ARM repeat"/>
    <property type="match status" value="1"/>
</dbReference>
<accession>A0A9W8E5T8</accession>
<feature type="region of interest" description="Disordered" evidence="3">
    <location>
        <begin position="716"/>
        <end position="753"/>
    </location>
</feature>
<protein>
    <recommendedName>
        <fullName evidence="4">BEACH domain-containing protein</fullName>
    </recommendedName>
</protein>
<dbReference type="CDD" id="cd06071">
    <property type="entry name" value="Beach"/>
    <property type="match status" value="1"/>
</dbReference>
<comment type="caution">
    <text evidence="5">The sequence shown here is derived from an EMBL/GenBank/DDBJ whole genome shotgun (WGS) entry which is preliminary data.</text>
</comment>
<gene>
    <name evidence="5" type="ORF">IWQ62_000652</name>
</gene>
<dbReference type="Proteomes" id="UP001150925">
    <property type="component" value="Unassembled WGS sequence"/>
</dbReference>